<dbReference type="InterPro" id="IPR016166">
    <property type="entry name" value="FAD-bd_PCMH"/>
</dbReference>
<proteinExistence type="predicted"/>
<dbReference type="RefSeq" id="WP_115828813.1">
    <property type="nucleotide sequence ID" value="NZ_QNUL01000001.1"/>
</dbReference>
<dbReference type="EMBL" id="QNUL01000001">
    <property type="protein sequence ID" value="REA64205.1"/>
    <property type="molecule type" value="Genomic_DNA"/>
</dbReference>
<evidence type="ECO:0000259" key="4">
    <source>
        <dbReference type="PROSITE" id="PS51387"/>
    </source>
</evidence>
<feature type="domain" description="FAD-binding PCMH-type" evidence="4">
    <location>
        <begin position="1"/>
        <end position="171"/>
    </location>
</feature>
<dbReference type="InterPro" id="IPR036683">
    <property type="entry name" value="CO_DH_flav_C_dom_sf"/>
</dbReference>
<accession>A0A3D8YHQ1</accession>
<evidence type="ECO:0000313" key="6">
    <source>
        <dbReference type="Proteomes" id="UP000256373"/>
    </source>
</evidence>
<dbReference type="Pfam" id="PF00941">
    <property type="entry name" value="FAD_binding_5"/>
    <property type="match status" value="1"/>
</dbReference>
<keyword evidence="1" id="KW-0285">Flavoprotein</keyword>
<dbReference type="AlphaFoldDB" id="A0A3D8YHQ1"/>
<dbReference type="Gene3D" id="3.30.465.10">
    <property type="match status" value="1"/>
</dbReference>
<keyword evidence="2" id="KW-0274">FAD</keyword>
<dbReference type="InterPro" id="IPR005107">
    <property type="entry name" value="CO_DH_flav_C"/>
</dbReference>
<keyword evidence="6" id="KW-1185">Reference proteome</keyword>
<comment type="caution">
    <text evidence="5">The sequence shown here is derived from an EMBL/GenBank/DDBJ whole genome shotgun (WGS) entry which is preliminary data.</text>
</comment>
<keyword evidence="3" id="KW-0560">Oxidoreductase</keyword>
<dbReference type="SUPFAM" id="SSF56176">
    <property type="entry name" value="FAD-binding/transporter-associated domain-like"/>
    <property type="match status" value="1"/>
</dbReference>
<dbReference type="GO" id="GO:0016491">
    <property type="term" value="F:oxidoreductase activity"/>
    <property type="evidence" value="ECO:0007669"/>
    <property type="project" value="UniProtKB-KW"/>
</dbReference>
<dbReference type="OrthoDB" id="9814706at2"/>
<evidence type="ECO:0000256" key="1">
    <source>
        <dbReference type="ARBA" id="ARBA00022630"/>
    </source>
</evidence>
<dbReference type="InterPro" id="IPR016167">
    <property type="entry name" value="FAD-bd_PCMH_sub1"/>
</dbReference>
<dbReference type="InterPro" id="IPR002346">
    <property type="entry name" value="Mopterin_DH_FAD-bd"/>
</dbReference>
<dbReference type="InterPro" id="IPR016169">
    <property type="entry name" value="FAD-bd_PCMH_sub2"/>
</dbReference>
<evidence type="ECO:0000256" key="3">
    <source>
        <dbReference type="ARBA" id="ARBA00023002"/>
    </source>
</evidence>
<protein>
    <recommendedName>
        <fullName evidence="4">FAD-binding PCMH-type domain-containing protein</fullName>
    </recommendedName>
</protein>
<reference evidence="5 6" key="1">
    <citation type="submission" date="2018-07" db="EMBL/GenBank/DDBJ databases">
        <title>Dyadobacter roseus sp. nov., isolated from rose rhizosphere soil.</title>
        <authorList>
            <person name="Chen L."/>
        </authorList>
    </citation>
    <scope>NUCLEOTIDE SEQUENCE [LARGE SCALE GENOMIC DNA]</scope>
    <source>
        <strain evidence="5 6">RS19</strain>
    </source>
</reference>
<dbReference type="PANTHER" id="PTHR42659:SF2">
    <property type="entry name" value="XANTHINE DEHYDROGENASE SUBUNIT C-RELATED"/>
    <property type="match status" value="1"/>
</dbReference>
<dbReference type="Gene3D" id="3.30.390.50">
    <property type="entry name" value="CO dehydrogenase flavoprotein, C-terminal domain"/>
    <property type="match status" value="1"/>
</dbReference>
<dbReference type="Pfam" id="PF03450">
    <property type="entry name" value="CO_deh_flav_C"/>
    <property type="match status" value="1"/>
</dbReference>
<dbReference type="InterPro" id="IPR051312">
    <property type="entry name" value="Diverse_Substr_Oxidored"/>
</dbReference>
<gene>
    <name evidence="5" type="ORF">DSL64_01230</name>
</gene>
<sequence>MIQNPFSYTAPDSIAEAFSLLSKSGSEVFTGDQAFIGNTKTGHARPSTVVSLRNIPGLNSIIQHGDQLIIGSSVSFSAMLADAAIGSVPVLVEALRAIKDPHLKNHSNVGGALYHRSTSHGPLLAALLSLDASVSLSDPWGDKNITLENYLTAGSGQGEIIKSVTLTINRTAAGSFRHIDYLKVGEIVCGAAVVLATKGETISKISVAACGCVSIPVRLRNLENSLTGVKVSRENIEAALHELPTDELTLSNVNISNPSYLFHLLKVLIKRAVLKS</sequence>
<dbReference type="Gene3D" id="3.30.43.10">
    <property type="entry name" value="Uridine Diphospho-n-acetylenolpyruvylglucosamine Reductase, domain 2"/>
    <property type="match status" value="1"/>
</dbReference>
<dbReference type="InterPro" id="IPR036318">
    <property type="entry name" value="FAD-bd_PCMH-like_sf"/>
</dbReference>
<organism evidence="5 6">
    <name type="scientific">Dyadobacter luteus</name>
    <dbReference type="NCBI Taxonomy" id="2259619"/>
    <lineage>
        <taxon>Bacteria</taxon>
        <taxon>Pseudomonadati</taxon>
        <taxon>Bacteroidota</taxon>
        <taxon>Cytophagia</taxon>
        <taxon>Cytophagales</taxon>
        <taxon>Spirosomataceae</taxon>
        <taxon>Dyadobacter</taxon>
    </lineage>
</organism>
<evidence type="ECO:0000256" key="2">
    <source>
        <dbReference type="ARBA" id="ARBA00022827"/>
    </source>
</evidence>
<name>A0A3D8YHQ1_9BACT</name>
<dbReference type="Proteomes" id="UP000256373">
    <property type="component" value="Unassembled WGS sequence"/>
</dbReference>
<dbReference type="SUPFAM" id="SSF55447">
    <property type="entry name" value="CO dehydrogenase flavoprotein C-terminal domain-like"/>
    <property type="match status" value="1"/>
</dbReference>
<dbReference type="GO" id="GO:0071949">
    <property type="term" value="F:FAD binding"/>
    <property type="evidence" value="ECO:0007669"/>
    <property type="project" value="InterPro"/>
</dbReference>
<dbReference type="PANTHER" id="PTHR42659">
    <property type="entry name" value="XANTHINE DEHYDROGENASE SUBUNIT C-RELATED"/>
    <property type="match status" value="1"/>
</dbReference>
<dbReference type="PROSITE" id="PS51387">
    <property type="entry name" value="FAD_PCMH"/>
    <property type="match status" value="1"/>
</dbReference>
<evidence type="ECO:0000313" key="5">
    <source>
        <dbReference type="EMBL" id="REA64205.1"/>
    </source>
</evidence>